<keyword evidence="1" id="KW-0472">Membrane</keyword>
<protein>
    <submittedName>
        <fullName evidence="2">Cytochrome C oxidase assembly protein</fullName>
    </submittedName>
</protein>
<keyword evidence="3" id="KW-1185">Reference proteome</keyword>
<evidence type="ECO:0000256" key="1">
    <source>
        <dbReference type="SAM" id="Phobius"/>
    </source>
</evidence>
<keyword evidence="1" id="KW-0812">Transmembrane</keyword>
<sequence>MSIRAEHEIHQRRKGRNVGVGLMLAGFVILILALTFVKITGGDFELPRIEEQQ</sequence>
<organism evidence="2 3">
    <name type="scientific">Tateyamaria omphalii</name>
    <dbReference type="NCBI Taxonomy" id="299262"/>
    <lineage>
        <taxon>Bacteria</taxon>
        <taxon>Pseudomonadati</taxon>
        <taxon>Pseudomonadota</taxon>
        <taxon>Alphaproteobacteria</taxon>
        <taxon>Rhodobacterales</taxon>
        <taxon>Roseobacteraceae</taxon>
        <taxon>Tateyamaria</taxon>
    </lineage>
</organism>
<proteinExistence type="predicted"/>
<dbReference type="STRING" id="299262.BWR18_10535"/>
<reference evidence="2 3" key="1">
    <citation type="submission" date="2017-01" db="EMBL/GenBank/DDBJ databases">
        <title>Complete genome of Tateyamaria omphalii DOK1-4 isolated from seawater in Dokdo.</title>
        <authorList>
            <person name="Kim J.H."/>
            <person name="Chi W.-J."/>
        </authorList>
    </citation>
    <scope>NUCLEOTIDE SEQUENCE [LARGE SCALE GENOMIC DNA]</scope>
    <source>
        <strain evidence="2 3">DOK1-4</strain>
    </source>
</reference>
<gene>
    <name evidence="2" type="ORF">BWR18_10535</name>
</gene>
<evidence type="ECO:0000313" key="2">
    <source>
        <dbReference type="EMBL" id="APX12067.1"/>
    </source>
</evidence>
<dbReference type="RefSeq" id="WP_076628085.1">
    <property type="nucleotide sequence ID" value="NZ_CP019312.1"/>
</dbReference>
<dbReference type="Proteomes" id="UP000186336">
    <property type="component" value="Chromosome"/>
</dbReference>
<feature type="transmembrane region" description="Helical" evidence="1">
    <location>
        <begin position="20"/>
        <end position="39"/>
    </location>
</feature>
<evidence type="ECO:0000313" key="3">
    <source>
        <dbReference type="Proteomes" id="UP000186336"/>
    </source>
</evidence>
<dbReference type="AlphaFoldDB" id="A0A1P8MVD3"/>
<dbReference type="OrthoDB" id="7871759at2"/>
<dbReference type="KEGG" id="tom:BWR18_10535"/>
<keyword evidence="1" id="KW-1133">Transmembrane helix</keyword>
<accession>A0A1P8MVD3</accession>
<dbReference type="EMBL" id="CP019312">
    <property type="protein sequence ID" value="APX12067.1"/>
    <property type="molecule type" value="Genomic_DNA"/>
</dbReference>
<name>A0A1P8MVD3_9RHOB</name>